<dbReference type="Proteomes" id="UP000727993">
    <property type="component" value="Unassembled WGS sequence"/>
</dbReference>
<dbReference type="GO" id="GO:0009007">
    <property type="term" value="F:site-specific DNA-methyltransferase (adenine-specific) activity"/>
    <property type="evidence" value="ECO:0007669"/>
    <property type="project" value="UniProtKB-EC"/>
</dbReference>
<dbReference type="InterPro" id="IPR050953">
    <property type="entry name" value="N4_N6_ade-DNA_methylase"/>
</dbReference>
<keyword evidence="5" id="KW-0255">Endonuclease</keyword>
<evidence type="ECO:0000313" key="5">
    <source>
        <dbReference type="EMBL" id="MBK9295745.1"/>
    </source>
</evidence>
<dbReference type="EMBL" id="JADJZA010000001">
    <property type="protein sequence ID" value="MBK9295745.1"/>
    <property type="molecule type" value="Genomic_DNA"/>
</dbReference>
<evidence type="ECO:0000313" key="6">
    <source>
        <dbReference type="Proteomes" id="UP000727993"/>
    </source>
</evidence>
<sequence length="1594" mass="176269">MARLFRGTDMAPRTNKAASAEKSLPSVVNQAYFSDYFLSYRLDAGLDELYKRWDAAERKGDRTARSRVRGLSNAFDKFRVDAALTSPDGETDDGRLDLGILSTDSVEALRDLNDEVLLALGWMPNRDEVVTLTSGDKTLEIPTAHVCETSTGLLLLALDGVFATDPSTVVATKTAPAGTLLDPVRVGGKAEGRTALEAAQLIFTADDPPNYLLITSGGSITLLDRDRWGEGVLLAANLDNAVARNDDRAKGELSAIAALFSADAIDPDEDAQSILTALLDKAANESAGVSKELRHGVRRSVELLANAVVRDIRHRQKGAWRQIDPDDLTLQSLRYLYRVIVLLFAEARPELGILPVDDPDYQAGYSLARLRETALTELHDDRARESTHLQQSLAVLFRLVNDGYEPEATLEIDARGLTFPGLGSTLFSERACPLLDRSRITDETLQQVLANLCFSKEQRGRSRQALSYATLGINQLGAVYEGLMAYKGFLATEELFEIANDGDPDNGSWVIPVDRAKEFPDDVFLVEGAEGQERPVRYREGDFVFRLSGRDRQRSASYYTPEVLTEFTVRHTLDVYWEEHPDLAAADVLELTVCEPALGSGAFLNEAIIQLAERYLKAAQDEAGEIIDPDQYQLELQKTKAHFAINQCYGVDLNPTAVELAEVSLWLNCMYPGLRAPHFGARLRRGNSLIGARRAVYTVEQAKKQPWKGTNRKPAVAPTEFPFDDVPLGEASGIHHFLLPGEGWGIAASAGELKGVGGKHPRPGLAEQWSETVRAWRKRAHAVPTKHQLDRLQALARRVDRAWATAAQDGRNYLRANSRAVNLWGRNSAKLPSGGSGRFNDPEGPSARLRLLMDAWCALWMWGPANGSLLPSVDAWIEAGELLLGQPDSADTGELFTPNELADGTLESVESFGRASVVEVIQRHPWLRECRNIAADQAFFHWELEQPTVFDGGGFELQVGNPPWVRPRWSDDFVLAEYDPFFGVAPSITQEQRIERRGVVLAAPAARKQYMTELAENEGLNDLLGAGSREPLLVGQQNNLYLLFITNSWRRQASGGVTALLHPEGFLSDPKAAELRATAYRRYRRHYHFINELMLFAEISDTREYGVHVYSSEREDPSFTQAAFLYHPSVVDRSIGHDGTGELPGRKLPAGGWDLRPHAERFVEVDAGTLSSWAALLAYSEPPSSPVIKNVTSAEAAAAEALGRHSHRLGSQGLFWTRGVEESAAERAGLLEQRTDRPAAWTDVVLQGPHFGISNPFQKEPRLSGLHQQDYDEIDLNELSESHIPRTNWQRKASRSALATSLETWDGIPYSESFRAIVRKRIPSNTYRSLFVSLCPRGPIATNICYFGGYADETDTALLVGVLSGLLSDFFIRITDTTDVTEGVIGRLPAMRKESTFSAPVLHRVARLNCLTDDFADLWSSLHSEHWTEDDFADSARATRSIASPPTTWDMGVPVRTDLDRWLLLTELDALGALVLGVDPAGLTAVYNSQFPVLRAYEHQMVFDAKGRQLCGDWHQHGFLQAQLEAQAKEEGTRGWVRVWDRVSAYLGGDRDVDLGPFEPPFTSADRVEAMTSAYDVFVERYGLDPATPSGLAS</sequence>
<evidence type="ECO:0000256" key="3">
    <source>
        <dbReference type="ARBA" id="ARBA00022679"/>
    </source>
</evidence>
<dbReference type="PANTHER" id="PTHR33841">
    <property type="entry name" value="DNA METHYLTRANSFERASE YEEA-RELATED"/>
    <property type="match status" value="1"/>
</dbReference>
<organism evidence="5 6">
    <name type="scientific">Candidatus Neomicrothrix subdominans</name>
    <dbReference type="NCBI Taxonomy" id="2954438"/>
    <lineage>
        <taxon>Bacteria</taxon>
        <taxon>Bacillati</taxon>
        <taxon>Actinomycetota</taxon>
        <taxon>Acidimicrobiia</taxon>
        <taxon>Acidimicrobiales</taxon>
        <taxon>Microthrixaceae</taxon>
        <taxon>Candidatus Neomicrothrix</taxon>
    </lineage>
</organism>
<evidence type="ECO:0000256" key="4">
    <source>
        <dbReference type="ARBA" id="ARBA00047942"/>
    </source>
</evidence>
<dbReference type="Gene3D" id="3.40.50.150">
    <property type="entry name" value="Vaccinia Virus protein VP39"/>
    <property type="match status" value="2"/>
</dbReference>
<keyword evidence="2" id="KW-0489">Methyltransferase</keyword>
<comment type="caution">
    <text evidence="5">The sequence shown here is derived from an EMBL/GenBank/DDBJ whole genome shotgun (WGS) entry which is preliminary data.</text>
</comment>
<reference evidence="5 6" key="1">
    <citation type="submission" date="2020-10" db="EMBL/GenBank/DDBJ databases">
        <title>Connecting structure to function with the recovery of over 1000 high-quality activated sludge metagenome-assembled genomes encoding full-length rRNA genes using long-read sequencing.</title>
        <authorList>
            <person name="Singleton C.M."/>
            <person name="Petriglieri F."/>
            <person name="Kristensen J.M."/>
            <person name="Kirkegaard R.H."/>
            <person name="Michaelsen T.Y."/>
            <person name="Andersen M.H."/>
            <person name="Karst S.M."/>
            <person name="Dueholm M.S."/>
            <person name="Nielsen P.H."/>
            <person name="Albertsen M."/>
        </authorList>
    </citation>
    <scope>NUCLEOTIDE SEQUENCE [LARGE SCALE GENOMIC DNA]</scope>
    <source>
        <strain evidence="5">Lyne_18-Q3-R50-59_MAXAC.006</strain>
    </source>
</reference>
<comment type="catalytic activity">
    <reaction evidence="4">
        <text>a 2'-deoxyadenosine in DNA + S-adenosyl-L-methionine = an N(6)-methyl-2'-deoxyadenosine in DNA + S-adenosyl-L-homocysteine + H(+)</text>
        <dbReference type="Rhea" id="RHEA:15197"/>
        <dbReference type="Rhea" id="RHEA-COMP:12418"/>
        <dbReference type="Rhea" id="RHEA-COMP:12419"/>
        <dbReference type="ChEBI" id="CHEBI:15378"/>
        <dbReference type="ChEBI" id="CHEBI:57856"/>
        <dbReference type="ChEBI" id="CHEBI:59789"/>
        <dbReference type="ChEBI" id="CHEBI:90615"/>
        <dbReference type="ChEBI" id="CHEBI:90616"/>
        <dbReference type="EC" id="2.1.1.72"/>
    </reaction>
</comment>
<evidence type="ECO:0000256" key="2">
    <source>
        <dbReference type="ARBA" id="ARBA00022603"/>
    </source>
</evidence>
<proteinExistence type="predicted"/>
<evidence type="ECO:0000256" key="1">
    <source>
        <dbReference type="ARBA" id="ARBA00011900"/>
    </source>
</evidence>
<dbReference type="PANTHER" id="PTHR33841:SF1">
    <property type="entry name" value="DNA METHYLTRANSFERASE A"/>
    <property type="match status" value="1"/>
</dbReference>
<dbReference type="SUPFAM" id="SSF53335">
    <property type="entry name" value="S-adenosyl-L-methionine-dependent methyltransferases"/>
    <property type="match status" value="1"/>
</dbReference>
<dbReference type="InterPro" id="IPR029063">
    <property type="entry name" value="SAM-dependent_MTases_sf"/>
</dbReference>
<keyword evidence="5" id="KW-0540">Nuclease</keyword>
<dbReference type="GO" id="GO:0004519">
    <property type="term" value="F:endonuclease activity"/>
    <property type="evidence" value="ECO:0007669"/>
    <property type="project" value="UniProtKB-KW"/>
</dbReference>
<keyword evidence="3" id="KW-0808">Transferase</keyword>
<dbReference type="GO" id="GO:0032259">
    <property type="term" value="P:methylation"/>
    <property type="evidence" value="ECO:0007669"/>
    <property type="project" value="UniProtKB-KW"/>
</dbReference>
<keyword evidence="5" id="KW-0378">Hydrolase</keyword>
<gene>
    <name evidence="5" type="ORF">IPN02_02475</name>
</gene>
<protein>
    <recommendedName>
        <fullName evidence="1">site-specific DNA-methyltransferase (adenine-specific)</fullName>
        <ecNumber evidence="1">2.1.1.72</ecNumber>
    </recommendedName>
</protein>
<accession>A0A936N8T9</accession>
<dbReference type="EC" id="2.1.1.72" evidence="1"/>
<name>A0A936N8T9_9ACTN</name>